<feature type="compositionally biased region" description="Polar residues" evidence="2">
    <location>
        <begin position="353"/>
        <end position="366"/>
    </location>
</feature>
<comment type="similarity">
    <text evidence="1">Belongs to the FAM98 family.</text>
</comment>
<dbReference type="InterPro" id="IPR018797">
    <property type="entry name" value="FAM98"/>
</dbReference>
<accession>A0A1W2W0M7</accession>
<evidence type="ECO:0000256" key="1">
    <source>
        <dbReference type="ARBA" id="ARBA00007218"/>
    </source>
</evidence>
<evidence type="ECO:0000313" key="3">
    <source>
        <dbReference type="EMBL" id="AAP91760.1"/>
    </source>
</evidence>
<dbReference type="PANTHER" id="PTHR31353:SF1">
    <property type="entry name" value="PROTEIN FAM98B"/>
    <property type="match status" value="1"/>
</dbReference>
<dbReference type="RefSeq" id="NP_001231984.1">
    <property type="nucleotide sequence ID" value="NM_001245055.1"/>
</dbReference>
<evidence type="ECO:0000256" key="2">
    <source>
        <dbReference type="SAM" id="MobiDB-lite"/>
    </source>
</evidence>
<dbReference type="OrthoDB" id="512356at2759"/>
<name>Q69HM1_CIOIN</name>
<sequence length="406" mass="44613">MLGSSIINDILDSLYDLRYFESGISDEASLKDAAKHGASSLTFTSTVAQLTNELRLIYNIEAKVSEVKCKEDADTFLSELNNFLVEYGSPFSNTLLQDEEDCFALLLFLVSELQAARIYYSKKEQNHNDELEKPNHLFEVFKLICITLRLSKPPPSITLTSFIQGISKKLNELVASQTHLSQPLVGDLTTEQWKVLELLNNELKLEYESRRAMLIKRLDVTISSFNWSNTAKTNMDRITAAYQALRHKLDAESPVSLAHLIAARQDLAQVCKTSFGETRHSCPINKIVIGKVPDRGGRTNEISAPPPEMPSWQKRQDGGGRGGRGGGGRGGGGRGGGSRGSGGHHQGSGQRQNNQSSDNQASSRGFSRNGQSRWGRGRGSRPGGNQFFTQQVNAGDGFSSAHTYTN</sequence>
<protein>
    <recommendedName>
        <fullName evidence="4">Protein FAM98A</fullName>
    </recommendedName>
</protein>
<organism evidence="3">
    <name type="scientific">Ciona intestinalis</name>
    <name type="common">Transparent sea squirt</name>
    <name type="synonym">Ascidia intestinalis</name>
    <dbReference type="NCBI Taxonomy" id="7719"/>
    <lineage>
        <taxon>Eukaryota</taxon>
        <taxon>Metazoa</taxon>
        <taxon>Chordata</taxon>
        <taxon>Tunicata</taxon>
        <taxon>Ascidiacea</taxon>
        <taxon>Phlebobranchia</taxon>
        <taxon>Cionidae</taxon>
        <taxon>Ciona</taxon>
    </lineage>
</organism>
<feature type="region of interest" description="Disordered" evidence="2">
    <location>
        <begin position="290"/>
        <end position="406"/>
    </location>
</feature>
<proteinExistence type="evidence at transcript level"/>
<dbReference type="AlphaFoldDB" id="Q69HM1"/>
<dbReference type="PANTHER" id="PTHR31353">
    <property type="entry name" value="FAM98"/>
    <property type="match status" value="1"/>
</dbReference>
<evidence type="ECO:0008006" key="4">
    <source>
        <dbReference type="Google" id="ProtNLM"/>
    </source>
</evidence>
<dbReference type="KEGG" id="cin:494405"/>
<dbReference type="EMBL" id="AY261894">
    <property type="protein sequence ID" value="AAP91760.1"/>
    <property type="molecule type" value="mRNA"/>
</dbReference>
<dbReference type="GeneID" id="494405"/>
<dbReference type="Pfam" id="PF10239">
    <property type="entry name" value="DUF2465"/>
    <property type="match status" value="1"/>
</dbReference>
<feature type="compositionally biased region" description="Gly residues" evidence="2">
    <location>
        <begin position="319"/>
        <end position="346"/>
    </location>
</feature>
<reference evidence="3" key="1">
    <citation type="journal article" date="2003" name="DNA Res.">
        <title>Identification and sequence of seventy-nine new transcripts expressed in hemocytes of Ciona intestinalis, three of which may be involved in characteristic cell-cell communication.</title>
        <authorList>
            <person name="Terajima D."/>
            <person name="Yamada S."/>
            <person name="Uchino R."/>
            <person name="Ikawa S."/>
            <person name="Ikeda M."/>
            <person name="Shida K."/>
            <person name="Arai Y."/>
            <person name="Wang H.G."/>
            <person name="Satoh N."/>
            <person name="Satake M."/>
        </authorList>
    </citation>
    <scope>NUCLEOTIDE SEQUENCE</scope>
</reference>
<accession>Q69HM1</accession>